<gene>
    <name evidence="2" type="ORF">BC6307_19865</name>
</gene>
<feature type="coiled-coil region" evidence="1">
    <location>
        <begin position="72"/>
        <end position="107"/>
    </location>
</feature>
<evidence type="ECO:0000313" key="3">
    <source>
        <dbReference type="Proteomes" id="UP000215224"/>
    </source>
</evidence>
<reference evidence="2 3" key="1">
    <citation type="submission" date="2016-12" db="EMBL/GenBank/DDBJ databases">
        <title>The whole genome sequencing and assembly of Bacillus cohnii DSM 6307T strain.</title>
        <authorList>
            <person name="Lee Y.-J."/>
            <person name="Yi H."/>
            <person name="Bahn Y.-S."/>
            <person name="Kim J.F."/>
            <person name="Lee D.-W."/>
        </authorList>
    </citation>
    <scope>NUCLEOTIDE SEQUENCE [LARGE SCALE GENOMIC DNA]</scope>
    <source>
        <strain evidence="2 3">DSM 6307</strain>
    </source>
</reference>
<accession>A0A223KVI0</accession>
<name>A0A223KVI0_9BACI</name>
<dbReference type="EMBL" id="CP018866">
    <property type="protein sequence ID" value="AST93358.1"/>
    <property type="molecule type" value="Genomic_DNA"/>
</dbReference>
<keyword evidence="1" id="KW-0175">Coiled coil</keyword>
<proteinExistence type="predicted"/>
<protein>
    <submittedName>
        <fullName evidence="2">Uncharacterized protein</fullName>
    </submittedName>
</protein>
<dbReference type="RefSeq" id="WP_066420449.1">
    <property type="nucleotide sequence ID" value="NZ_CP018866.1"/>
</dbReference>
<dbReference type="Proteomes" id="UP000215224">
    <property type="component" value="Chromosome"/>
</dbReference>
<dbReference type="KEGG" id="bcoh:BC6307_19865"/>
<evidence type="ECO:0000256" key="1">
    <source>
        <dbReference type="SAM" id="Coils"/>
    </source>
</evidence>
<keyword evidence="3" id="KW-1185">Reference proteome</keyword>
<evidence type="ECO:0000313" key="2">
    <source>
        <dbReference type="EMBL" id="AST93358.1"/>
    </source>
</evidence>
<dbReference type="AlphaFoldDB" id="A0A223KVI0"/>
<sequence>MNKMQLVLISIFIVLIIIVTLPTKSTSKHLPIRAETALLEKEIPNENFFSLDKNVTFPVFQTSNNWTDENVVQQYEKKLEQLQVETEQKLNVALEDLKEKLQEERSLALLLEGYQILKELEKETDESFYQILEELKSHSHVEEEKLQHYQSHYEKTKESWKNSLMNFSN</sequence>
<organism evidence="2 3">
    <name type="scientific">Sutcliffiella cohnii</name>
    <dbReference type="NCBI Taxonomy" id="33932"/>
    <lineage>
        <taxon>Bacteria</taxon>
        <taxon>Bacillati</taxon>
        <taxon>Bacillota</taxon>
        <taxon>Bacilli</taxon>
        <taxon>Bacillales</taxon>
        <taxon>Bacillaceae</taxon>
        <taxon>Sutcliffiella</taxon>
    </lineage>
</organism>